<gene>
    <name evidence="2" type="ORF">SLNWT_1697</name>
</gene>
<feature type="compositionally biased region" description="Polar residues" evidence="1">
    <location>
        <begin position="16"/>
        <end position="40"/>
    </location>
</feature>
<organism evidence="2 3">
    <name type="scientific">Streptomyces albus (strain ATCC 21838 / DSM 41398 / FERM P-419 / JCM 4703 / NBRC 107858)</name>
    <dbReference type="NCBI Taxonomy" id="1081613"/>
    <lineage>
        <taxon>Bacteria</taxon>
        <taxon>Bacillati</taxon>
        <taxon>Actinomycetota</taxon>
        <taxon>Actinomycetes</taxon>
        <taxon>Kitasatosporales</taxon>
        <taxon>Streptomycetaceae</taxon>
        <taxon>Streptomyces</taxon>
    </lineage>
</organism>
<dbReference type="EMBL" id="CP010519">
    <property type="protein sequence ID" value="AJE82073.1"/>
    <property type="molecule type" value="Genomic_DNA"/>
</dbReference>
<dbReference type="Proteomes" id="UP000031523">
    <property type="component" value="Chromosome"/>
</dbReference>
<feature type="region of interest" description="Disordered" evidence="1">
    <location>
        <begin position="1"/>
        <end position="60"/>
    </location>
</feature>
<name>A0A0B5EIJ8_STRA4</name>
<evidence type="ECO:0000313" key="2">
    <source>
        <dbReference type="EMBL" id="AJE82073.1"/>
    </source>
</evidence>
<proteinExistence type="predicted"/>
<dbReference type="KEGG" id="sals:SLNWT_1697"/>
<keyword evidence="3" id="KW-1185">Reference proteome</keyword>
<protein>
    <submittedName>
        <fullName evidence="2">Uncharacterized protein</fullName>
    </submittedName>
</protein>
<sequence>MPLCASPGPRARAGSAHSSTSDRALTNSSTCNFRVAQTSVKEGEKGRAPPKGGARVAGRS</sequence>
<reference evidence="2 3" key="1">
    <citation type="submission" date="2015-01" db="EMBL/GenBank/DDBJ databases">
        <title>Enhanced salinomycin production by adjusting the supply of polyketide extender units in Streptomyce albus DSM 41398.</title>
        <authorList>
            <person name="Lu C."/>
        </authorList>
    </citation>
    <scope>NUCLEOTIDE SEQUENCE [LARGE SCALE GENOMIC DNA]</scope>
    <source>
        <strain evidence="3">ATCC 21838 / DSM 41398 / FERM P-419 / JCM 4703 / NBRC 107858</strain>
    </source>
</reference>
<evidence type="ECO:0000313" key="3">
    <source>
        <dbReference type="Proteomes" id="UP000031523"/>
    </source>
</evidence>
<dbReference type="AlphaFoldDB" id="A0A0B5EIJ8"/>
<evidence type="ECO:0000256" key="1">
    <source>
        <dbReference type="SAM" id="MobiDB-lite"/>
    </source>
</evidence>
<accession>A0A0B5EIJ8</accession>